<dbReference type="EMBL" id="FOHV01000016">
    <property type="protein sequence ID" value="SET31923.1"/>
    <property type="molecule type" value="Genomic_DNA"/>
</dbReference>
<sequence length="58" mass="6565">MLDMIIKGDNGNLFSLHDISIEKGGFSTYVSIKSSWYQAKINFSSSHERIKAFIVPLE</sequence>
<evidence type="ECO:0000313" key="1">
    <source>
        <dbReference type="EMBL" id="SET31923.1"/>
    </source>
</evidence>
<evidence type="ECO:0000313" key="2">
    <source>
        <dbReference type="Proteomes" id="UP000242642"/>
    </source>
</evidence>
<accession>A0A1I0DHX3</accession>
<name>A0A1I0DHX3_9GAMM</name>
<organism evidence="1 2">
    <name type="scientific">Thorsellia anophelis DSM 18579</name>
    <dbReference type="NCBI Taxonomy" id="1123402"/>
    <lineage>
        <taxon>Bacteria</taxon>
        <taxon>Pseudomonadati</taxon>
        <taxon>Pseudomonadota</taxon>
        <taxon>Gammaproteobacteria</taxon>
        <taxon>Enterobacterales</taxon>
        <taxon>Thorselliaceae</taxon>
        <taxon>Thorsellia</taxon>
    </lineage>
</organism>
<keyword evidence="2" id="KW-1185">Reference proteome</keyword>
<dbReference type="Proteomes" id="UP000242642">
    <property type="component" value="Unassembled WGS sequence"/>
</dbReference>
<proteinExistence type="predicted"/>
<dbReference type="AlphaFoldDB" id="A0A1I0DHX3"/>
<gene>
    <name evidence="1" type="ORF">SAMN02583745_01999</name>
</gene>
<dbReference type="RefSeq" id="WP_177168640.1">
    <property type="nucleotide sequence ID" value="NZ_FOHV01000016.1"/>
</dbReference>
<protein>
    <submittedName>
        <fullName evidence="1">Uncharacterized protein</fullName>
    </submittedName>
</protein>
<reference evidence="2" key="1">
    <citation type="submission" date="2016-10" db="EMBL/GenBank/DDBJ databases">
        <authorList>
            <person name="Varghese N."/>
            <person name="Submissions S."/>
        </authorList>
    </citation>
    <scope>NUCLEOTIDE SEQUENCE [LARGE SCALE GENOMIC DNA]</scope>
    <source>
        <strain evidence="2">DSM 18579</strain>
    </source>
</reference>